<dbReference type="InterPro" id="IPR027805">
    <property type="entry name" value="Transposase_HTH_dom"/>
</dbReference>
<dbReference type="PANTHER" id="PTHR23080:SF141">
    <property type="entry name" value="TRANSPOSASE HELIX-TURN-HELIX DOMAIN-CONTAINING PROTEIN"/>
    <property type="match status" value="1"/>
</dbReference>
<evidence type="ECO:0000256" key="1">
    <source>
        <dbReference type="ARBA" id="ARBA00001968"/>
    </source>
</evidence>
<name>A0A9C6XU50_FRAOC</name>
<comment type="cofactor">
    <cofactor evidence="1">
        <name>a divalent metal cation</name>
        <dbReference type="ChEBI" id="CHEBI:60240"/>
    </cofactor>
</comment>
<dbReference type="PANTHER" id="PTHR23080">
    <property type="entry name" value="THAP DOMAIN PROTEIN"/>
    <property type="match status" value="1"/>
</dbReference>
<dbReference type="AlphaFoldDB" id="A0A9C6XU50"/>
<dbReference type="InterPro" id="IPR027806">
    <property type="entry name" value="HARBI1_dom"/>
</dbReference>
<dbReference type="KEGG" id="foc:113217046"/>
<dbReference type="OrthoDB" id="6423901at2759"/>
<evidence type="ECO:0000256" key="3">
    <source>
        <dbReference type="SAM" id="SignalP"/>
    </source>
</evidence>
<reference evidence="7" key="1">
    <citation type="submission" date="2025-08" db="UniProtKB">
        <authorList>
            <consortium name="RefSeq"/>
        </authorList>
    </citation>
    <scope>IDENTIFICATION</scope>
    <source>
        <tissue evidence="7">Whole organism</tissue>
    </source>
</reference>
<evidence type="ECO:0000259" key="5">
    <source>
        <dbReference type="Pfam" id="PF13613"/>
    </source>
</evidence>
<accession>A0A9C6XU50</accession>
<keyword evidence="6" id="KW-1185">Reference proteome</keyword>
<dbReference type="Pfam" id="PF13613">
    <property type="entry name" value="HTH_Tnp_4"/>
    <property type="match status" value="1"/>
</dbReference>
<dbReference type="Pfam" id="PF13359">
    <property type="entry name" value="DDE_Tnp_4"/>
    <property type="match status" value="1"/>
</dbReference>
<sequence>MPGFLLVPPLPQYCLWFVVVAAVDEIAGLMCTESTRSIGIQCQRAPIAFYQCWRLSEKKFRFLTGVTQDNFEVLYQFLGGDEMAQILKYYSYKKKTPTKPISSFLEPRDRLFMTLLRLRRGVPIVDLSHLFGIGVGSACAICYTWTRVMSLQFQRFQRDLFVTCEVQDTDPNPLFEKFPNLRVIVDATEFKIQRPFHFQMQSNTYSEYKGANTLKYVIGISRSGAISFVSKGYEGSCSDKHMIRECGFLDLLQEDDGVMVDRGFDIEPELNKIKCHLYMPPFKGKRKHVTAREEMKSKAITSVRAFVEIANSRIRDFRLIRGVIPMKLLPVMDDLVLIACMLTNMGEVYVPQKDNNNNNSNADEEF</sequence>
<feature type="domain" description="Transposase Helix-turn-helix" evidence="5">
    <location>
        <begin position="105"/>
        <end position="150"/>
    </location>
</feature>
<protein>
    <submittedName>
        <fullName evidence="7">Uncharacterized protein LOC113217046</fullName>
    </submittedName>
</protein>
<dbReference type="GO" id="GO:0046872">
    <property type="term" value="F:metal ion binding"/>
    <property type="evidence" value="ECO:0007669"/>
    <property type="project" value="UniProtKB-KW"/>
</dbReference>
<keyword evidence="3" id="KW-0732">Signal</keyword>
<feature type="chain" id="PRO_5039498658" evidence="3">
    <location>
        <begin position="29"/>
        <end position="366"/>
    </location>
</feature>
<evidence type="ECO:0000313" key="6">
    <source>
        <dbReference type="Proteomes" id="UP000504606"/>
    </source>
</evidence>
<keyword evidence="2" id="KW-0479">Metal-binding</keyword>
<evidence type="ECO:0000313" key="7">
    <source>
        <dbReference type="RefSeq" id="XP_052131100.1"/>
    </source>
</evidence>
<dbReference type="Proteomes" id="UP000504606">
    <property type="component" value="Unplaced"/>
</dbReference>
<feature type="domain" description="DDE Tnp4" evidence="4">
    <location>
        <begin position="185"/>
        <end position="344"/>
    </location>
</feature>
<evidence type="ECO:0000259" key="4">
    <source>
        <dbReference type="Pfam" id="PF13359"/>
    </source>
</evidence>
<evidence type="ECO:0000256" key="2">
    <source>
        <dbReference type="ARBA" id="ARBA00022723"/>
    </source>
</evidence>
<dbReference type="RefSeq" id="XP_052131100.1">
    <property type="nucleotide sequence ID" value="XM_052275140.1"/>
</dbReference>
<gene>
    <name evidence="7" type="primary">LOC113217046</name>
</gene>
<dbReference type="GeneID" id="113217046"/>
<proteinExistence type="predicted"/>
<organism evidence="6 7">
    <name type="scientific">Frankliniella occidentalis</name>
    <name type="common">Western flower thrips</name>
    <name type="synonym">Euthrips occidentalis</name>
    <dbReference type="NCBI Taxonomy" id="133901"/>
    <lineage>
        <taxon>Eukaryota</taxon>
        <taxon>Metazoa</taxon>
        <taxon>Ecdysozoa</taxon>
        <taxon>Arthropoda</taxon>
        <taxon>Hexapoda</taxon>
        <taxon>Insecta</taxon>
        <taxon>Pterygota</taxon>
        <taxon>Neoptera</taxon>
        <taxon>Paraneoptera</taxon>
        <taxon>Thysanoptera</taxon>
        <taxon>Terebrantia</taxon>
        <taxon>Thripoidea</taxon>
        <taxon>Thripidae</taxon>
        <taxon>Frankliniella</taxon>
    </lineage>
</organism>
<feature type="signal peptide" evidence="3">
    <location>
        <begin position="1"/>
        <end position="28"/>
    </location>
</feature>